<keyword evidence="2" id="KW-1185">Reference proteome</keyword>
<dbReference type="EMBL" id="VCDX01000001">
    <property type="protein sequence ID" value="TYL15642.1"/>
    <property type="molecule type" value="Genomic_DNA"/>
</dbReference>
<proteinExistence type="predicted"/>
<name>A0ABY3NA39_NEOTH</name>
<sequence length="62" mass="7159">MDQNLTKSKGGDGSTGIKEYGKSYLYKLYGYNYYLKVGKTIKTKLRGENRCLIWPMSITRMP</sequence>
<organism evidence="1 2">
    <name type="scientific">Neomoorella thermoacetica</name>
    <name type="common">Clostridium thermoaceticum</name>
    <dbReference type="NCBI Taxonomy" id="1525"/>
    <lineage>
        <taxon>Bacteria</taxon>
        <taxon>Bacillati</taxon>
        <taxon>Bacillota</taxon>
        <taxon>Clostridia</taxon>
        <taxon>Neomoorellales</taxon>
        <taxon>Neomoorellaceae</taxon>
        <taxon>Neomoorella</taxon>
    </lineage>
</organism>
<comment type="caution">
    <text evidence="1">The sequence shown here is derived from an EMBL/GenBank/DDBJ whole genome shotgun (WGS) entry which is preliminary data.</text>
</comment>
<accession>A0ABY3NA39</accession>
<gene>
    <name evidence="1" type="ORF">MTAT_03760</name>
</gene>
<evidence type="ECO:0000313" key="2">
    <source>
        <dbReference type="Proteomes" id="UP000322283"/>
    </source>
</evidence>
<dbReference type="Proteomes" id="UP000322283">
    <property type="component" value="Unassembled WGS sequence"/>
</dbReference>
<protein>
    <submittedName>
        <fullName evidence="1">Uncharacterized protein</fullName>
    </submittedName>
</protein>
<evidence type="ECO:0000313" key="1">
    <source>
        <dbReference type="EMBL" id="TYL15642.1"/>
    </source>
</evidence>
<reference evidence="1 2" key="1">
    <citation type="submission" date="2019-05" db="EMBL/GenBank/DDBJ databases">
        <title>Genome sequence of Moorella thermoacetica ATCC 33924.</title>
        <authorList>
            <person name="Poehlein A."/>
            <person name="Bengelsdorf F.R."/>
            <person name="Duerre P."/>
            <person name="Daniel R."/>
        </authorList>
    </citation>
    <scope>NUCLEOTIDE SEQUENCE [LARGE SCALE GENOMIC DNA]</scope>
    <source>
        <strain evidence="1 2">ATCC 33924</strain>
    </source>
</reference>